<dbReference type="EMBL" id="CAEZZR010000135">
    <property type="protein sequence ID" value="CAB4781871.1"/>
    <property type="molecule type" value="Genomic_DNA"/>
</dbReference>
<name>A0A6J7BNT5_9ZZZZ</name>
<organism evidence="3">
    <name type="scientific">freshwater metagenome</name>
    <dbReference type="NCBI Taxonomy" id="449393"/>
    <lineage>
        <taxon>unclassified sequences</taxon>
        <taxon>metagenomes</taxon>
        <taxon>ecological metagenomes</taxon>
    </lineage>
</organism>
<evidence type="ECO:0000313" key="3">
    <source>
        <dbReference type="EMBL" id="CAB4845629.1"/>
    </source>
</evidence>
<dbReference type="AlphaFoldDB" id="A0A6J7BNT5"/>
<sequence>MAEVDPKDTTIKSYTVRHHRFDQETNHFRWFDIKSFDNEKEMLQLINLIELEIERRNSAGEGHHKEQVAGSIYDPEWAKENKGWTAYEEMK</sequence>
<protein>
    <submittedName>
        <fullName evidence="3">Unannotated protein</fullName>
    </submittedName>
</protein>
<proteinExistence type="predicted"/>
<reference evidence="3" key="1">
    <citation type="submission" date="2020-05" db="EMBL/GenBank/DDBJ databases">
        <authorList>
            <person name="Chiriac C."/>
            <person name="Salcher M."/>
            <person name="Ghai R."/>
            <person name="Kavagutti S V."/>
        </authorList>
    </citation>
    <scope>NUCLEOTIDE SEQUENCE</scope>
</reference>
<evidence type="ECO:0000313" key="1">
    <source>
        <dbReference type="EMBL" id="CAB4674071.1"/>
    </source>
</evidence>
<dbReference type="EMBL" id="CAEZWO010000196">
    <property type="protein sequence ID" value="CAB4674071.1"/>
    <property type="molecule type" value="Genomic_DNA"/>
</dbReference>
<dbReference type="EMBL" id="CAFAZX010000136">
    <property type="protein sequence ID" value="CAB4845629.1"/>
    <property type="molecule type" value="Genomic_DNA"/>
</dbReference>
<evidence type="ECO:0000313" key="2">
    <source>
        <dbReference type="EMBL" id="CAB4781871.1"/>
    </source>
</evidence>
<gene>
    <name evidence="1" type="ORF">UFOPK2254_01423</name>
    <name evidence="2" type="ORF">UFOPK2907_01220</name>
    <name evidence="3" type="ORF">UFOPK3241_01486</name>
</gene>
<accession>A0A6J7BNT5</accession>